<dbReference type="Pfam" id="PF17964">
    <property type="entry name" value="Big_10"/>
    <property type="match status" value="1"/>
</dbReference>
<dbReference type="Gene3D" id="2.40.440.10">
    <property type="entry name" value="L,D-transpeptidase catalytic domain-like"/>
    <property type="match status" value="1"/>
</dbReference>
<gene>
    <name evidence="10" type="ORF">GCM10009858_28500</name>
</gene>
<dbReference type="Gene3D" id="2.60.40.3780">
    <property type="match status" value="1"/>
</dbReference>
<feature type="active site" description="Proton donor/acceptor" evidence="7">
    <location>
        <position position="329"/>
    </location>
</feature>
<protein>
    <submittedName>
        <fullName evidence="10">Ig-like domain-containing protein</fullName>
    </submittedName>
</protein>
<feature type="active site" description="Nucleophile" evidence="7">
    <location>
        <position position="347"/>
    </location>
</feature>
<evidence type="ECO:0000256" key="1">
    <source>
        <dbReference type="ARBA" id="ARBA00004752"/>
    </source>
</evidence>
<keyword evidence="3 7" id="KW-0133">Cell shape</keyword>
<dbReference type="InterPro" id="IPR005490">
    <property type="entry name" value="LD_TPept_cat_dom"/>
</dbReference>
<dbReference type="PANTHER" id="PTHR30582:SF2">
    <property type="entry name" value="L,D-TRANSPEPTIDASE YCIB-RELATED"/>
    <property type="match status" value="1"/>
</dbReference>
<accession>A0ABN3LQZ9</accession>
<evidence type="ECO:0000259" key="9">
    <source>
        <dbReference type="PROSITE" id="PS52029"/>
    </source>
</evidence>
<proteinExistence type="predicted"/>
<feature type="region of interest" description="Disordered" evidence="8">
    <location>
        <begin position="17"/>
        <end position="50"/>
    </location>
</feature>
<evidence type="ECO:0000256" key="3">
    <source>
        <dbReference type="ARBA" id="ARBA00022960"/>
    </source>
</evidence>
<feature type="domain" description="L,D-TPase catalytic" evidence="9">
    <location>
        <begin position="245"/>
        <end position="371"/>
    </location>
</feature>
<keyword evidence="5" id="KW-0012">Acyltransferase</keyword>
<comment type="pathway">
    <text evidence="1 7">Cell wall biogenesis; peptidoglycan biosynthesis.</text>
</comment>
<name>A0ABN3LQZ9_9MICO</name>
<dbReference type="CDD" id="cd13432">
    <property type="entry name" value="LDT_IgD_like_2"/>
    <property type="match status" value="1"/>
</dbReference>
<dbReference type="InterPro" id="IPR038063">
    <property type="entry name" value="Transpep_catalytic_dom"/>
</dbReference>
<evidence type="ECO:0000256" key="8">
    <source>
        <dbReference type="SAM" id="MobiDB-lite"/>
    </source>
</evidence>
<dbReference type="PANTHER" id="PTHR30582">
    <property type="entry name" value="L,D-TRANSPEPTIDASE"/>
    <property type="match status" value="1"/>
</dbReference>
<evidence type="ECO:0000256" key="4">
    <source>
        <dbReference type="ARBA" id="ARBA00022984"/>
    </source>
</evidence>
<organism evidence="10 11">
    <name type="scientific">Terrabacter carboxydivorans</name>
    <dbReference type="NCBI Taxonomy" id="619730"/>
    <lineage>
        <taxon>Bacteria</taxon>
        <taxon>Bacillati</taxon>
        <taxon>Actinomycetota</taxon>
        <taxon>Actinomycetes</taxon>
        <taxon>Micrococcales</taxon>
        <taxon>Intrasporangiaceae</taxon>
        <taxon>Terrabacter</taxon>
    </lineage>
</organism>
<dbReference type="InterPro" id="IPR041280">
    <property type="entry name" value="Big_10"/>
</dbReference>
<dbReference type="PROSITE" id="PS52029">
    <property type="entry name" value="LD_TPASE"/>
    <property type="match status" value="1"/>
</dbReference>
<feature type="compositionally biased region" description="Low complexity" evidence="8">
    <location>
        <begin position="23"/>
        <end position="50"/>
    </location>
</feature>
<dbReference type="Proteomes" id="UP001500730">
    <property type="component" value="Unassembled WGS sequence"/>
</dbReference>
<evidence type="ECO:0000256" key="6">
    <source>
        <dbReference type="ARBA" id="ARBA00023316"/>
    </source>
</evidence>
<dbReference type="Pfam" id="PF03734">
    <property type="entry name" value="YkuD"/>
    <property type="match status" value="1"/>
</dbReference>
<keyword evidence="2" id="KW-0808">Transferase</keyword>
<sequence>MAVVAMLGVTACNATATAENGKPASSSAASDGTGSASPSPTPTTDPVVFTTTPAAGAEDVAVSTRVTASAQKGTLTKASLSYLSKKGNRIPVDGTLQGGTWTAGDLLEPGVKYTLAMQAKDTDGKVVDTTKTFSTANLTLDDQIDVAVSPRDGGTVGIGLPVVVRFDLPVVDKASFERNMTVTATPAQSGSWYWLSSREVHWRPKTYWKAGSKVHVEAKLNGVPAGGGRFGQKTQVSDFTIGRSVIAKVNLKTDQMDVMIDGKLAKRIPVTGGRPGFITRSGTKVIMDKQMNITMKAETIGLKKNDPNYYADTKVKYAMRVTNSGEFLHSAPWSVADQGHRNVSHGCTGMSEPNAGWLYDNVIIGDVVETTGTDRPMTMGNGYSDWNLSWAQWTAGSAL</sequence>
<dbReference type="InterPro" id="IPR050979">
    <property type="entry name" value="LD-transpeptidase"/>
</dbReference>
<comment type="caution">
    <text evidence="10">The sequence shown here is derived from an EMBL/GenBank/DDBJ whole genome shotgun (WGS) entry which is preliminary data.</text>
</comment>
<keyword evidence="4 7" id="KW-0573">Peptidoglycan synthesis</keyword>
<dbReference type="SUPFAM" id="SSF141523">
    <property type="entry name" value="L,D-transpeptidase catalytic domain-like"/>
    <property type="match status" value="1"/>
</dbReference>
<evidence type="ECO:0000313" key="11">
    <source>
        <dbReference type="Proteomes" id="UP001500730"/>
    </source>
</evidence>
<dbReference type="EMBL" id="BAAARE010000012">
    <property type="protein sequence ID" value="GAA2488739.1"/>
    <property type="molecule type" value="Genomic_DNA"/>
</dbReference>
<keyword evidence="11" id="KW-1185">Reference proteome</keyword>
<dbReference type="CDD" id="cd16913">
    <property type="entry name" value="YkuD_like"/>
    <property type="match status" value="1"/>
</dbReference>
<evidence type="ECO:0000256" key="2">
    <source>
        <dbReference type="ARBA" id="ARBA00022679"/>
    </source>
</evidence>
<reference evidence="10 11" key="1">
    <citation type="journal article" date="2019" name="Int. J. Syst. Evol. Microbiol.">
        <title>The Global Catalogue of Microorganisms (GCM) 10K type strain sequencing project: providing services to taxonomists for standard genome sequencing and annotation.</title>
        <authorList>
            <consortium name="The Broad Institute Genomics Platform"/>
            <consortium name="The Broad Institute Genome Sequencing Center for Infectious Disease"/>
            <person name="Wu L."/>
            <person name="Ma J."/>
        </authorList>
    </citation>
    <scope>NUCLEOTIDE SEQUENCE [LARGE SCALE GENOMIC DNA]</scope>
    <source>
        <strain evidence="10 11">JCM 16259</strain>
    </source>
</reference>
<evidence type="ECO:0000313" key="10">
    <source>
        <dbReference type="EMBL" id="GAA2488739.1"/>
    </source>
</evidence>
<dbReference type="Gene3D" id="2.60.40.3710">
    <property type="match status" value="1"/>
</dbReference>
<evidence type="ECO:0000256" key="7">
    <source>
        <dbReference type="PROSITE-ProRule" id="PRU01373"/>
    </source>
</evidence>
<evidence type="ECO:0000256" key="5">
    <source>
        <dbReference type="ARBA" id="ARBA00023315"/>
    </source>
</evidence>
<keyword evidence="6 7" id="KW-0961">Cell wall biogenesis/degradation</keyword>